<dbReference type="GO" id="GO:0016740">
    <property type="term" value="F:transferase activity"/>
    <property type="evidence" value="ECO:0007669"/>
    <property type="project" value="UniProtKB-KW"/>
</dbReference>
<evidence type="ECO:0000313" key="2">
    <source>
        <dbReference type="EMBL" id="RFC55981.1"/>
    </source>
</evidence>
<dbReference type="SUPFAM" id="SSF56801">
    <property type="entry name" value="Acetyl-CoA synthetase-like"/>
    <property type="match status" value="1"/>
</dbReference>
<dbReference type="OrthoDB" id="182577at2"/>
<protein>
    <submittedName>
        <fullName evidence="2">Acyl transferase</fullName>
    </submittedName>
</protein>
<accession>A0A3E1F2D9</accession>
<sequence length="328" mass="37370">MDKNTLSENIFKVKTESDFNRLALEVYNYQYNHVSLYKQFCDTLNRPAPQHYSEIPFLPISFFKTHQILSDEFSKEDVLLFKSSGTTKSIRSHHYIADVNLYEDSFNKTFANQITEPKSAIILALLPNYIEQGESSLVYMVDALIQQSEDDLSGFYLSDIDSLIEVIEQAKRTKKKVVLFGVSYALLDLAEKKIDLSGVIVLETGGMKGRRKEMIKEELHEVLCEGLNLKHIYSEYGMTELLSQGYTNGTEYFTPAPWMKVLIRDVNDPLHIRNDGKTGGVNIIDLANLYSCSFIATDDLGVQNHNKFKILGRFDQSDIRGCNLLVNS</sequence>
<keyword evidence="2" id="KW-0808">Transferase</keyword>
<feature type="domain" description="Acyl-protein synthetase LuxE" evidence="1">
    <location>
        <begin position="167"/>
        <end position="327"/>
    </location>
</feature>
<dbReference type="Proteomes" id="UP000257127">
    <property type="component" value="Unassembled WGS sequence"/>
</dbReference>
<dbReference type="GO" id="GO:0047474">
    <property type="term" value="F:long-chain fatty acid--protein ligase activity"/>
    <property type="evidence" value="ECO:0007669"/>
    <property type="project" value="InterPro"/>
</dbReference>
<evidence type="ECO:0000259" key="1">
    <source>
        <dbReference type="Pfam" id="PF04443"/>
    </source>
</evidence>
<dbReference type="EMBL" id="QURB01000001">
    <property type="protein sequence ID" value="RFC55981.1"/>
    <property type="molecule type" value="Genomic_DNA"/>
</dbReference>
<reference evidence="2 3" key="1">
    <citation type="submission" date="2018-08" db="EMBL/GenBank/DDBJ databases">
        <title>The draft genome squence of Brumimicrobium sp. N62.</title>
        <authorList>
            <person name="Du Z.-J."/>
            <person name="Luo H.-R."/>
        </authorList>
    </citation>
    <scope>NUCLEOTIDE SEQUENCE [LARGE SCALE GENOMIC DNA]</scope>
    <source>
        <strain evidence="2 3">N62</strain>
    </source>
</reference>
<name>A0A3E1F2D9_9FLAO</name>
<evidence type="ECO:0000313" key="3">
    <source>
        <dbReference type="Proteomes" id="UP000257127"/>
    </source>
</evidence>
<comment type="caution">
    <text evidence="2">The sequence shown here is derived from an EMBL/GenBank/DDBJ whole genome shotgun (WGS) entry which is preliminary data.</text>
</comment>
<dbReference type="Pfam" id="PF04443">
    <property type="entry name" value="LuxE"/>
    <property type="match status" value="1"/>
</dbReference>
<proteinExistence type="predicted"/>
<dbReference type="GO" id="GO:0008218">
    <property type="term" value="P:bioluminescence"/>
    <property type="evidence" value="ECO:0007669"/>
    <property type="project" value="InterPro"/>
</dbReference>
<gene>
    <name evidence="2" type="ORF">DXU93_01220</name>
</gene>
<dbReference type="AlphaFoldDB" id="A0A3E1F2D9"/>
<dbReference type="InterPro" id="IPR007534">
    <property type="entry name" value="LuxE"/>
</dbReference>
<keyword evidence="3" id="KW-1185">Reference proteome</keyword>
<organism evidence="2 3">
    <name type="scientific">Brumimicrobium aurantiacum</name>
    <dbReference type="NCBI Taxonomy" id="1737063"/>
    <lineage>
        <taxon>Bacteria</taxon>
        <taxon>Pseudomonadati</taxon>
        <taxon>Bacteroidota</taxon>
        <taxon>Flavobacteriia</taxon>
        <taxon>Flavobacteriales</taxon>
        <taxon>Crocinitomicaceae</taxon>
        <taxon>Brumimicrobium</taxon>
    </lineage>
</organism>